<proteinExistence type="predicted"/>
<evidence type="ECO:0000259" key="2">
    <source>
        <dbReference type="Pfam" id="PF00534"/>
    </source>
</evidence>
<dbReference type="OrthoDB" id="131038at2157"/>
<evidence type="ECO:0000313" key="3">
    <source>
        <dbReference type="EMBL" id="MBP1922336.1"/>
    </source>
</evidence>
<dbReference type="InterPro" id="IPR050194">
    <property type="entry name" value="Glycosyltransferase_grp1"/>
</dbReference>
<dbReference type="InterPro" id="IPR001296">
    <property type="entry name" value="Glyco_trans_1"/>
</dbReference>
<name>A0A8T4GDW9_9EURY</name>
<reference evidence="3" key="1">
    <citation type="submission" date="2021-03" db="EMBL/GenBank/DDBJ databases">
        <title>Genomic Encyclopedia of Type Strains, Phase IV (KMG-IV): sequencing the most valuable type-strain genomes for metagenomic binning, comparative biology and taxonomic classification.</title>
        <authorList>
            <person name="Goeker M."/>
        </authorList>
    </citation>
    <scope>NUCLEOTIDE SEQUENCE</scope>
    <source>
        <strain evidence="3">DSM 23564</strain>
    </source>
</reference>
<dbReference type="Gene3D" id="3.40.50.2000">
    <property type="entry name" value="Glycogen Phosphorylase B"/>
    <property type="match status" value="2"/>
</dbReference>
<evidence type="ECO:0000256" key="1">
    <source>
        <dbReference type="SAM" id="MobiDB-lite"/>
    </source>
</evidence>
<dbReference type="CDD" id="cd03801">
    <property type="entry name" value="GT4_PimA-like"/>
    <property type="match status" value="1"/>
</dbReference>
<feature type="region of interest" description="Disordered" evidence="1">
    <location>
        <begin position="363"/>
        <end position="400"/>
    </location>
</feature>
<dbReference type="Pfam" id="PF00534">
    <property type="entry name" value="Glycos_transf_1"/>
    <property type="match status" value="1"/>
</dbReference>
<gene>
    <name evidence="3" type="ORF">J2751_001344</name>
</gene>
<dbReference type="PANTHER" id="PTHR45947">
    <property type="entry name" value="SULFOQUINOVOSYL TRANSFERASE SQD2"/>
    <property type="match status" value="1"/>
</dbReference>
<sequence>MEICLVVYGDINATSGGFRYDREVVSGLRERGDSVEVISLPWRSYGRGLADTLDPRVRDRLNRDVDVLIEDGLCHPSVWRHNRQLTGPDAVVGLVHHVRSDDPTDRYAPLIQPFERRFFGSVDATITTSRFTRDRVAQITPSTATDPSVVAPPAGRTEGPATTVERVRARARRGPLRVVFVGNVVPRKNLETLIDALSRLDRSTGAGVGWRATVVGSLDAAPSYADRLRTRTERFGLDDRVEFAGELSDDALASTMAESHVCCVPARYEAFGMVHLEAMEHGTVPIAGTVGGTDEFLRDGTNGFLVDPEDHRSIAERLERLAADRDRLAALGVAALHTAETHPDWAETTDRIRAWLRSLVDDGQTDPQRTAATGAHDTKTDVSRPVRPRRATDGTGGGNE</sequence>
<dbReference type="PANTHER" id="PTHR45947:SF3">
    <property type="entry name" value="SULFOQUINOVOSYL TRANSFERASE SQD2"/>
    <property type="match status" value="1"/>
</dbReference>
<keyword evidence="4" id="KW-1185">Reference proteome</keyword>
<comment type="caution">
    <text evidence="3">The sequence shown here is derived from an EMBL/GenBank/DDBJ whole genome shotgun (WGS) entry which is preliminary data.</text>
</comment>
<accession>A0A8T4GDW9</accession>
<dbReference type="SUPFAM" id="SSF53756">
    <property type="entry name" value="UDP-Glycosyltransferase/glycogen phosphorylase"/>
    <property type="match status" value="1"/>
</dbReference>
<organism evidence="3 4">
    <name type="scientific">Halorubrum alkaliphilum</name>
    <dbReference type="NCBI Taxonomy" id="261290"/>
    <lineage>
        <taxon>Archaea</taxon>
        <taxon>Methanobacteriati</taxon>
        <taxon>Methanobacteriota</taxon>
        <taxon>Stenosarchaea group</taxon>
        <taxon>Halobacteria</taxon>
        <taxon>Halobacteriales</taxon>
        <taxon>Haloferacaceae</taxon>
        <taxon>Halorubrum</taxon>
    </lineage>
</organism>
<dbReference type="Proteomes" id="UP000823588">
    <property type="component" value="Unassembled WGS sequence"/>
</dbReference>
<dbReference type="RefSeq" id="WP_209484375.1">
    <property type="nucleotide sequence ID" value="NZ_JAGGKQ010000007.1"/>
</dbReference>
<dbReference type="GO" id="GO:0016758">
    <property type="term" value="F:hexosyltransferase activity"/>
    <property type="evidence" value="ECO:0007669"/>
    <property type="project" value="TreeGrafter"/>
</dbReference>
<evidence type="ECO:0000313" key="4">
    <source>
        <dbReference type="Proteomes" id="UP000823588"/>
    </source>
</evidence>
<dbReference type="EMBL" id="JAGGKQ010000007">
    <property type="protein sequence ID" value="MBP1922336.1"/>
    <property type="molecule type" value="Genomic_DNA"/>
</dbReference>
<dbReference type="AlphaFoldDB" id="A0A8T4GDW9"/>
<protein>
    <submittedName>
        <fullName evidence="3">Glycosyltransferase involved in cell wall biosynthesis</fullName>
    </submittedName>
</protein>
<feature type="domain" description="Glycosyl transferase family 1" evidence="2">
    <location>
        <begin position="171"/>
        <end position="332"/>
    </location>
</feature>